<organism evidence="2 3">
    <name type="scientific">Blastomonas marina</name>
    <dbReference type="NCBI Taxonomy" id="1867408"/>
    <lineage>
        <taxon>Bacteria</taxon>
        <taxon>Pseudomonadati</taxon>
        <taxon>Pseudomonadota</taxon>
        <taxon>Alphaproteobacteria</taxon>
        <taxon>Sphingomonadales</taxon>
        <taxon>Sphingomonadaceae</taxon>
        <taxon>Blastomonas</taxon>
    </lineage>
</organism>
<evidence type="ECO:0000256" key="1">
    <source>
        <dbReference type="SAM" id="Phobius"/>
    </source>
</evidence>
<keyword evidence="3" id="KW-1185">Reference proteome</keyword>
<feature type="transmembrane region" description="Helical" evidence="1">
    <location>
        <begin position="16"/>
        <end position="36"/>
    </location>
</feature>
<feature type="transmembrane region" description="Helical" evidence="1">
    <location>
        <begin position="355"/>
        <end position="376"/>
    </location>
</feature>
<evidence type="ECO:0000313" key="3">
    <source>
        <dbReference type="Proteomes" id="UP000603317"/>
    </source>
</evidence>
<name>A0ABQ1FEH1_9SPHN</name>
<feature type="transmembrane region" description="Helical" evidence="1">
    <location>
        <begin position="286"/>
        <end position="304"/>
    </location>
</feature>
<evidence type="ECO:0008006" key="4">
    <source>
        <dbReference type="Google" id="ProtNLM"/>
    </source>
</evidence>
<reference evidence="3" key="1">
    <citation type="journal article" date="2019" name="Int. J. Syst. Evol. Microbiol.">
        <title>The Global Catalogue of Microorganisms (GCM) 10K type strain sequencing project: providing services to taxonomists for standard genome sequencing and annotation.</title>
        <authorList>
            <consortium name="The Broad Institute Genomics Platform"/>
            <consortium name="The Broad Institute Genome Sequencing Center for Infectious Disease"/>
            <person name="Wu L."/>
            <person name="Ma J."/>
        </authorList>
    </citation>
    <scope>NUCLEOTIDE SEQUENCE [LARGE SCALE GENOMIC DNA]</scope>
    <source>
        <strain evidence="3">CGMCC 1.15297</strain>
    </source>
</reference>
<feature type="transmembrane region" description="Helical" evidence="1">
    <location>
        <begin position="247"/>
        <end position="266"/>
    </location>
</feature>
<keyword evidence="1" id="KW-0472">Membrane</keyword>
<feature type="transmembrane region" description="Helical" evidence="1">
    <location>
        <begin position="209"/>
        <end position="235"/>
    </location>
</feature>
<keyword evidence="1" id="KW-0812">Transmembrane</keyword>
<feature type="transmembrane region" description="Helical" evidence="1">
    <location>
        <begin position="180"/>
        <end position="197"/>
    </location>
</feature>
<feature type="transmembrane region" description="Helical" evidence="1">
    <location>
        <begin position="316"/>
        <end position="334"/>
    </location>
</feature>
<protein>
    <recommendedName>
        <fullName evidence="4">DUF4153 domain-containing protein</fullName>
    </recommendedName>
</protein>
<dbReference type="EMBL" id="BMID01000001">
    <property type="protein sequence ID" value="GGA08802.1"/>
    <property type="molecule type" value="Genomic_DNA"/>
</dbReference>
<dbReference type="InterPro" id="IPR025291">
    <property type="entry name" value="DUF4153"/>
</dbReference>
<feature type="transmembrane region" description="Helical" evidence="1">
    <location>
        <begin position="73"/>
        <end position="90"/>
    </location>
</feature>
<accession>A0ABQ1FEH1</accession>
<feature type="transmembrane region" description="Helical" evidence="1">
    <location>
        <begin position="42"/>
        <end position="61"/>
    </location>
</feature>
<gene>
    <name evidence="2" type="ORF">GCM10010923_18810</name>
</gene>
<dbReference type="RefSeq" id="WP_188642452.1">
    <property type="nucleotide sequence ID" value="NZ_BMID01000001.1"/>
</dbReference>
<dbReference type="Pfam" id="PF13687">
    <property type="entry name" value="DUF4153"/>
    <property type="match status" value="1"/>
</dbReference>
<feature type="transmembrane region" description="Helical" evidence="1">
    <location>
        <begin position="141"/>
        <end position="160"/>
    </location>
</feature>
<sequence>MAKPSTRAHLHSEWALRPWVLAGLLGLAGLVVHLLTDHAEDSGLRMALAALAGFGALAFAFTLDRDRWSEPAIYAAIVGLVIGGLVWRAVGRADDLAAEEYGIWAGIFAAGLSLPLFQAGFHRRRWRTSYADTHYHVWTDAISAGGALAFTGLSWIVLFLVSQLLDLVGIPLDELIDDSWFGWTFSGAAFGAALGVLRNQLKIIGTLQSLVLTVFSLLAVPVALAVVVFLAAVLVSGPGVLWDATDSATPLLLAIAAGSFVLANAVIRDDPRGMSANPAMRIAARVLALGILPLTVFAAISMGLRIGQHGLSPERLWGLAAIVVAVAYGVAYFIDTVRGWKAAWPDRLRASNLKLAVGTAAYALLLALPLFNFGAISASNQLARLETGAVPVDAFDFDALKWDFGAPGREALQGLAASVDAQVSRAAKQALARQSRPYEPYRDGSDRRDIGEERVANLQIVGGDEALRSAIRDFVGDSGIMCRRACRAVVVGPRGEGTHVILTDGRRIDHLVFDAEGIAREMSNRAGRLERGLVPPAPGADVADDAIEIRPYSGRQLYIDGKPVGDPFE</sequence>
<feature type="transmembrane region" description="Helical" evidence="1">
    <location>
        <begin position="102"/>
        <end position="121"/>
    </location>
</feature>
<dbReference type="Proteomes" id="UP000603317">
    <property type="component" value="Unassembled WGS sequence"/>
</dbReference>
<evidence type="ECO:0000313" key="2">
    <source>
        <dbReference type="EMBL" id="GGA08802.1"/>
    </source>
</evidence>
<keyword evidence="1" id="KW-1133">Transmembrane helix</keyword>
<comment type="caution">
    <text evidence="2">The sequence shown here is derived from an EMBL/GenBank/DDBJ whole genome shotgun (WGS) entry which is preliminary data.</text>
</comment>
<proteinExistence type="predicted"/>